<dbReference type="InterPro" id="IPR042491">
    <property type="entry name" value="Vps35_C"/>
</dbReference>
<evidence type="ECO:0000256" key="4">
    <source>
        <dbReference type="ARBA" id="ARBA00022927"/>
    </source>
</evidence>
<evidence type="ECO:0000256" key="1">
    <source>
        <dbReference type="ARBA" id="ARBA00004170"/>
    </source>
</evidence>
<dbReference type="Gene3D" id="1.25.40.660">
    <property type="entry name" value="Vacuolar protein sorting-associated protein 35, helical subcomplex Vps35-C"/>
    <property type="match status" value="2"/>
</dbReference>
<gene>
    <name evidence="6" type="ORF">RJ641_028849</name>
</gene>
<dbReference type="GO" id="GO:0006886">
    <property type="term" value="P:intracellular protein transport"/>
    <property type="evidence" value="ECO:0007669"/>
    <property type="project" value="TreeGrafter"/>
</dbReference>
<keyword evidence="7" id="KW-1185">Reference proteome</keyword>
<evidence type="ECO:0000313" key="7">
    <source>
        <dbReference type="Proteomes" id="UP001370490"/>
    </source>
</evidence>
<proteinExistence type="inferred from homology"/>
<dbReference type="GO" id="GO:0005829">
    <property type="term" value="C:cytosol"/>
    <property type="evidence" value="ECO:0007669"/>
    <property type="project" value="GOC"/>
</dbReference>
<reference evidence="6 7" key="1">
    <citation type="submission" date="2023-12" db="EMBL/GenBank/DDBJ databases">
        <title>A high-quality genome assembly for Dillenia turbinata (Dilleniales).</title>
        <authorList>
            <person name="Chanderbali A."/>
        </authorList>
    </citation>
    <scope>NUCLEOTIDE SEQUENCE [LARGE SCALE GENOMIC DNA]</scope>
    <source>
        <strain evidence="6">LSX21</strain>
        <tissue evidence="6">Leaf</tissue>
    </source>
</reference>
<organism evidence="6 7">
    <name type="scientific">Dillenia turbinata</name>
    <dbReference type="NCBI Taxonomy" id="194707"/>
    <lineage>
        <taxon>Eukaryota</taxon>
        <taxon>Viridiplantae</taxon>
        <taxon>Streptophyta</taxon>
        <taxon>Embryophyta</taxon>
        <taxon>Tracheophyta</taxon>
        <taxon>Spermatophyta</taxon>
        <taxon>Magnoliopsida</taxon>
        <taxon>eudicotyledons</taxon>
        <taxon>Gunneridae</taxon>
        <taxon>Pentapetalae</taxon>
        <taxon>Dilleniales</taxon>
        <taxon>Dilleniaceae</taxon>
        <taxon>Dillenia</taxon>
    </lineage>
</organism>
<sequence>MTHNKHHEDAYFDWRTKTSAFTIPALVFSVLMLVRQLKSQDGDVIGEEVPATTQKIFQLLNQTIETLSLVPSSEQALRLYLQCAEYSAKLLKKPDQCTAGYACSPFLGTPIFSRRETPRSQLQFKAWLS</sequence>
<dbReference type="PANTHER" id="PTHR11099:SF6">
    <property type="entry name" value="VACUOLAR PROTEIN SORTING-ASSOCIATED PROTEIN 35B"/>
    <property type="match status" value="1"/>
</dbReference>
<evidence type="ECO:0000256" key="3">
    <source>
        <dbReference type="ARBA" id="ARBA00022448"/>
    </source>
</evidence>
<keyword evidence="5" id="KW-0472">Membrane</keyword>
<dbReference type="Proteomes" id="UP001370490">
    <property type="component" value="Unassembled WGS sequence"/>
</dbReference>
<name>A0AAN8ZM63_9MAGN</name>
<comment type="subcellular location">
    <subcellularLocation>
        <location evidence="1">Membrane</location>
        <topology evidence="1">Peripheral membrane protein</topology>
    </subcellularLocation>
</comment>
<dbReference type="GO" id="GO:0030906">
    <property type="term" value="C:retromer, cargo-selective complex"/>
    <property type="evidence" value="ECO:0007669"/>
    <property type="project" value="InterPro"/>
</dbReference>
<evidence type="ECO:0000256" key="5">
    <source>
        <dbReference type="ARBA" id="ARBA00023136"/>
    </source>
</evidence>
<dbReference type="GO" id="GO:0042147">
    <property type="term" value="P:retrograde transport, endosome to Golgi"/>
    <property type="evidence" value="ECO:0007669"/>
    <property type="project" value="InterPro"/>
</dbReference>
<keyword evidence="4" id="KW-0653">Protein transport</keyword>
<dbReference type="AlphaFoldDB" id="A0AAN8ZM63"/>
<evidence type="ECO:0000256" key="2">
    <source>
        <dbReference type="ARBA" id="ARBA00006536"/>
    </source>
</evidence>
<accession>A0AAN8ZM63</accession>
<dbReference type="InterPro" id="IPR005378">
    <property type="entry name" value="Vps35"/>
</dbReference>
<comment type="caution">
    <text evidence="6">The sequence shown here is derived from an EMBL/GenBank/DDBJ whole genome shotgun (WGS) entry which is preliminary data.</text>
</comment>
<comment type="similarity">
    <text evidence="2">Belongs to the VPS35 family.</text>
</comment>
<keyword evidence="3" id="KW-0813">Transport</keyword>
<protein>
    <submittedName>
        <fullName evidence="6">Uncharacterized protein</fullName>
    </submittedName>
</protein>
<evidence type="ECO:0000313" key="6">
    <source>
        <dbReference type="EMBL" id="KAK6939318.1"/>
    </source>
</evidence>
<dbReference type="PANTHER" id="PTHR11099">
    <property type="entry name" value="VACUOLAR SORTING PROTEIN 35"/>
    <property type="match status" value="1"/>
</dbReference>
<dbReference type="EMBL" id="JBAMMX010000005">
    <property type="protein sequence ID" value="KAK6939318.1"/>
    <property type="molecule type" value="Genomic_DNA"/>
</dbReference>
<dbReference type="GO" id="GO:0005770">
    <property type="term" value="C:late endosome"/>
    <property type="evidence" value="ECO:0007669"/>
    <property type="project" value="TreeGrafter"/>
</dbReference>